<dbReference type="SMART" id="SM00926">
    <property type="entry name" value="Molybdop_Fe4S4"/>
    <property type="match status" value="1"/>
</dbReference>
<dbReference type="InterPro" id="IPR006657">
    <property type="entry name" value="MoPterin_dinucl-bd_dom"/>
</dbReference>
<dbReference type="SUPFAM" id="SSF53706">
    <property type="entry name" value="Formate dehydrogenase/DMSO reductase, domains 1-3"/>
    <property type="match status" value="1"/>
</dbReference>
<dbReference type="PROSITE" id="PS51669">
    <property type="entry name" value="4FE4S_MOW_BIS_MGD"/>
    <property type="match status" value="1"/>
</dbReference>
<dbReference type="InterPro" id="IPR006963">
    <property type="entry name" value="Mopterin_OxRdtase_4Fe-4S_dom"/>
</dbReference>
<evidence type="ECO:0000259" key="5">
    <source>
        <dbReference type="PROSITE" id="PS51669"/>
    </source>
</evidence>
<dbReference type="Proteomes" id="UP000253940">
    <property type="component" value="Chromosome"/>
</dbReference>
<dbReference type="Gene3D" id="2.20.25.90">
    <property type="entry name" value="ADC-like domains"/>
    <property type="match status" value="1"/>
</dbReference>
<reference evidence="6 7" key="1">
    <citation type="submission" date="2018-07" db="EMBL/GenBank/DDBJ databases">
        <title>Genome sequencing of Moraxellaceae gen. HYN0046.</title>
        <authorList>
            <person name="Kim M."/>
            <person name="Yi H."/>
        </authorList>
    </citation>
    <scope>NUCLEOTIDE SEQUENCE [LARGE SCALE GENOMIC DNA]</scope>
    <source>
        <strain evidence="6 7">HYN0046</strain>
    </source>
</reference>
<sequence length="763" mass="85398">MIMDKTACILCSRNCGLEVEIENGKFTKIRGDKDHPLTKGYICQKAARLEHYQNHGDRLQFPLKREADGTFTRVSWDEALGDIAQRLLSIRTQHGGDAFAFVGGGGQGNHIGGAYSRQILAAMKSRYAYNALGQEKTGDFWVNGRLFGRQTCHTTEDVEHADYVLFIGTNPFQAHGIPNARDTLKEIKKDPNRTMVVIDPRRSETAKQADIHLQLKPGTDAYLMSAMLAIIVREKLHDRDFIAKHCTGFEELEQELIAISVEDYAQRADIPLAEIERVARGFATAKTACVRIDLGIQQTLHTTLNGYLEKLLYLITGNFGKKGGNNLHSFLLPILGHTDERQKKNGKSLKLTAHHQMHPIAGIYPPNILPDEIEHAGENRIRAVFVDSANPLMTYADTQAYERAFKQLELLVVIDVAMTETARLAHYVLPAASQFEKWEATGFNLEFPENAFHLRHALFPKLGESLGEPEIYTRLLEKMGILPERFPLLERIAKHEPKASNHLGYMGAIGATLARNKALIPFAASIVYRTLGKTLPNDAAAAAPLLPLAIQYAQTHYKAVRRAGYQGNRLTLGTVLFNAILNNRAGTLLSKHEFKDTWSLIKTPDKRVHLAIPEMFSELRALKSEVMPGADYPFILMAGERRSYNANQIYRDPAWRKVDPHGAMRMHPDDAKRLELENGSHATCESETGMINVVIEIDDAVRRGMVTLPHGYGMRYQGSEPIGPELNRLTAGSHCDPLSKTPFHKHVPVNIRKIEKINLEQAV</sequence>
<dbReference type="InterPro" id="IPR050612">
    <property type="entry name" value="Prok_Mopterin_Oxidored"/>
</dbReference>
<dbReference type="Pfam" id="PF00384">
    <property type="entry name" value="Molybdopterin"/>
    <property type="match status" value="1"/>
</dbReference>
<protein>
    <submittedName>
        <fullName evidence="6">Molybdopterin oxidoreductase family protein</fullName>
    </submittedName>
</protein>
<keyword evidence="3" id="KW-0408">Iron</keyword>
<dbReference type="RefSeq" id="WP_114897576.1">
    <property type="nucleotide sequence ID" value="NZ_CP031222.1"/>
</dbReference>
<dbReference type="AlphaFoldDB" id="A0A345P2F5"/>
<keyword evidence="4" id="KW-0411">Iron-sulfur</keyword>
<dbReference type="KEGG" id="mbah:HYN46_00255"/>
<dbReference type="SUPFAM" id="SSF50692">
    <property type="entry name" value="ADC-like"/>
    <property type="match status" value="1"/>
</dbReference>
<gene>
    <name evidence="6" type="ORF">HYN46_00255</name>
</gene>
<dbReference type="GO" id="GO:0043546">
    <property type="term" value="F:molybdopterin cofactor binding"/>
    <property type="evidence" value="ECO:0007669"/>
    <property type="project" value="InterPro"/>
</dbReference>
<comment type="similarity">
    <text evidence="1">Belongs to the prokaryotic molybdopterin-containing oxidoreductase family.</text>
</comment>
<proteinExistence type="inferred from homology"/>
<keyword evidence="2" id="KW-0479">Metal-binding</keyword>
<dbReference type="InterPro" id="IPR009010">
    <property type="entry name" value="Asp_de-COase-like_dom_sf"/>
</dbReference>
<dbReference type="GO" id="GO:0016491">
    <property type="term" value="F:oxidoreductase activity"/>
    <property type="evidence" value="ECO:0007669"/>
    <property type="project" value="InterPro"/>
</dbReference>
<feature type="domain" description="4Fe-4S Mo/W bis-MGD-type" evidence="5">
    <location>
        <begin position="1"/>
        <end position="57"/>
    </location>
</feature>
<evidence type="ECO:0000313" key="6">
    <source>
        <dbReference type="EMBL" id="AXI01464.1"/>
    </source>
</evidence>
<dbReference type="Pfam" id="PF01568">
    <property type="entry name" value="Molydop_binding"/>
    <property type="match status" value="1"/>
</dbReference>
<evidence type="ECO:0000256" key="4">
    <source>
        <dbReference type="ARBA" id="ARBA00023014"/>
    </source>
</evidence>
<dbReference type="Gene3D" id="2.40.40.20">
    <property type="match status" value="1"/>
</dbReference>
<dbReference type="Pfam" id="PF04879">
    <property type="entry name" value="Molybdop_Fe4S4"/>
    <property type="match status" value="1"/>
</dbReference>
<dbReference type="InterPro" id="IPR006656">
    <property type="entry name" value="Mopterin_OxRdtase"/>
</dbReference>
<dbReference type="EMBL" id="CP031222">
    <property type="protein sequence ID" value="AXI01464.1"/>
    <property type="molecule type" value="Genomic_DNA"/>
</dbReference>
<dbReference type="PANTHER" id="PTHR43742">
    <property type="entry name" value="TRIMETHYLAMINE-N-OXIDE REDUCTASE"/>
    <property type="match status" value="1"/>
</dbReference>
<evidence type="ECO:0000256" key="1">
    <source>
        <dbReference type="ARBA" id="ARBA00010312"/>
    </source>
</evidence>
<keyword evidence="7" id="KW-1185">Reference proteome</keyword>
<name>A0A345P2F5_9GAMM</name>
<dbReference type="GO" id="GO:0051536">
    <property type="term" value="F:iron-sulfur cluster binding"/>
    <property type="evidence" value="ECO:0007669"/>
    <property type="project" value="UniProtKB-KW"/>
</dbReference>
<accession>A0A345P2F5</accession>
<dbReference type="OrthoDB" id="9815647at2"/>
<organism evidence="6 7">
    <name type="scientific">Aquirhabdus parva</name>
    <dbReference type="NCBI Taxonomy" id="2283318"/>
    <lineage>
        <taxon>Bacteria</taxon>
        <taxon>Pseudomonadati</taxon>
        <taxon>Pseudomonadota</taxon>
        <taxon>Gammaproteobacteria</taxon>
        <taxon>Moraxellales</taxon>
        <taxon>Moraxellaceae</taxon>
        <taxon>Aquirhabdus</taxon>
    </lineage>
</organism>
<dbReference type="Gene3D" id="3.40.228.10">
    <property type="entry name" value="Dimethylsulfoxide Reductase, domain 2"/>
    <property type="match status" value="1"/>
</dbReference>
<evidence type="ECO:0000256" key="2">
    <source>
        <dbReference type="ARBA" id="ARBA00022723"/>
    </source>
</evidence>
<dbReference type="PANTHER" id="PTHR43742:SF2">
    <property type="entry name" value="ASSIMILATORY NITRATE REDUCTASE CATALYTIC SUBUNIT"/>
    <property type="match status" value="1"/>
</dbReference>
<evidence type="ECO:0000256" key="3">
    <source>
        <dbReference type="ARBA" id="ARBA00023004"/>
    </source>
</evidence>
<evidence type="ECO:0000313" key="7">
    <source>
        <dbReference type="Proteomes" id="UP000253940"/>
    </source>
</evidence>
<dbReference type="Gene3D" id="3.40.50.740">
    <property type="match status" value="1"/>
</dbReference>
<dbReference type="GO" id="GO:0046872">
    <property type="term" value="F:metal ion binding"/>
    <property type="evidence" value="ECO:0007669"/>
    <property type="project" value="UniProtKB-KW"/>
</dbReference>